<keyword evidence="14" id="KW-0915">Sodium</keyword>
<keyword evidence="12" id="KW-0735">Signal-anchor</keyword>
<dbReference type="AlphaFoldDB" id="A0A8C5V2H4"/>
<sequence length="202" mass="23312">MARGKAKEEGSWKKFIWNSEKKEFLGRTGGSWFKILLFYVIFYGCLAGIFIGTIQVMLLTISEFKPTYQDRVAPPGLTQVPQIQKTEISFRPNDPKSYEAYVLNIEYSALVDLVFSQVKTMDNKRMNTFLMCVIHSCLAPTCDFFTSILLIIQDLEEILNLKDKHMILLVHIGVWPFLPNRVQERGQDSGHWTTKALPFPKR</sequence>
<keyword evidence="24" id="KW-1185">Reference proteome</keyword>
<evidence type="ECO:0000256" key="21">
    <source>
        <dbReference type="ARBA" id="ARBA00030472"/>
    </source>
</evidence>
<keyword evidence="10 22" id="KW-0812">Transmembrane</keyword>
<evidence type="ECO:0000313" key="23">
    <source>
        <dbReference type="Ensembl" id="ENSMICP00000012019.2"/>
    </source>
</evidence>
<dbReference type="PROSITE" id="PS00390">
    <property type="entry name" value="ATPASE_NA_K_BETA_1"/>
    <property type="match status" value="1"/>
</dbReference>
<evidence type="ECO:0000256" key="20">
    <source>
        <dbReference type="ARBA" id="ARBA00023206"/>
    </source>
</evidence>
<organism evidence="23 24">
    <name type="scientific">Microcebus murinus</name>
    <name type="common">Gray mouse lemur</name>
    <name type="synonym">Lemur murinus</name>
    <dbReference type="NCBI Taxonomy" id="30608"/>
    <lineage>
        <taxon>Eukaryota</taxon>
        <taxon>Metazoa</taxon>
        <taxon>Chordata</taxon>
        <taxon>Craniata</taxon>
        <taxon>Vertebrata</taxon>
        <taxon>Euteleostomi</taxon>
        <taxon>Mammalia</taxon>
        <taxon>Eutheria</taxon>
        <taxon>Euarchontoglires</taxon>
        <taxon>Primates</taxon>
        <taxon>Strepsirrhini</taxon>
        <taxon>Lemuriformes</taxon>
        <taxon>Cheirogaleidae</taxon>
        <taxon>Microcebus</taxon>
    </lineage>
</organism>
<dbReference type="Gene3D" id="1.20.5.170">
    <property type="match status" value="1"/>
</dbReference>
<protein>
    <recommendedName>
        <fullName evidence="5">Sodium/potassium-transporting ATPase subunit beta-1</fullName>
    </recommendedName>
    <alternativeName>
        <fullName evidence="21">Sodium/potassium-dependent ATPase subunit beta-1</fullName>
    </alternativeName>
</protein>
<keyword evidence="17" id="KW-1015">Disulfide bond</keyword>
<evidence type="ECO:0000256" key="6">
    <source>
        <dbReference type="ARBA" id="ARBA00022448"/>
    </source>
</evidence>
<keyword evidence="7" id="KW-1003">Cell membrane</keyword>
<evidence type="ECO:0000256" key="5">
    <source>
        <dbReference type="ARBA" id="ARBA00022424"/>
    </source>
</evidence>
<dbReference type="GO" id="GO:0016324">
    <property type="term" value="C:apical plasma membrane"/>
    <property type="evidence" value="ECO:0007669"/>
    <property type="project" value="UniProtKB-SubCell"/>
</dbReference>
<dbReference type="FunFam" id="1.20.5.170:FF:000062">
    <property type="entry name" value="Sodium/potassium-transporting ATPase subunit beta"/>
    <property type="match status" value="1"/>
</dbReference>
<evidence type="ECO:0000256" key="19">
    <source>
        <dbReference type="ARBA" id="ARBA00023201"/>
    </source>
</evidence>
<dbReference type="Gene3D" id="2.60.40.1660">
    <property type="entry name" value="Na, k-atpase alpha subunit"/>
    <property type="match status" value="1"/>
</dbReference>
<accession>A0A8C5V2H4</accession>
<dbReference type="GO" id="GO:0001671">
    <property type="term" value="F:ATPase activator activity"/>
    <property type="evidence" value="ECO:0007669"/>
    <property type="project" value="TreeGrafter"/>
</dbReference>
<comment type="function">
    <text evidence="1">Involved in cell adhesion and establishing epithelial cell polarity.</text>
</comment>
<dbReference type="GO" id="GO:0042383">
    <property type="term" value="C:sarcolemma"/>
    <property type="evidence" value="ECO:0007669"/>
    <property type="project" value="UniProtKB-SubCell"/>
</dbReference>
<dbReference type="GO" id="GO:1990573">
    <property type="term" value="P:potassium ion import across plasma membrane"/>
    <property type="evidence" value="ECO:0007669"/>
    <property type="project" value="TreeGrafter"/>
</dbReference>
<evidence type="ECO:0000256" key="11">
    <source>
        <dbReference type="ARBA" id="ARBA00022958"/>
    </source>
</evidence>
<keyword evidence="9" id="KW-0740">Sodium/potassium transport</keyword>
<evidence type="ECO:0000256" key="4">
    <source>
        <dbReference type="ARBA" id="ARBA00005876"/>
    </source>
</evidence>
<dbReference type="PANTHER" id="PTHR11523">
    <property type="entry name" value="SODIUM/POTASSIUM-DEPENDENT ATPASE BETA SUBUNIT"/>
    <property type="match status" value="1"/>
</dbReference>
<evidence type="ECO:0000256" key="18">
    <source>
        <dbReference type="ARBA" id="ARBA00023180"/>
    </source>
</evidence>
<gene>
    <name evidence="23" type="primary">ATP1B1</name>
</gene>
<dbReference type="GO" id="GO:0036376">
    <property type="term" value="P:sodium ion export across plasma membrane"/>
    <property type="evidence" value="ECO:0007669"/>
    <property type="project" value="TreeGrafter"/>
</dbReference>
<keyword evidence="6" id="KW-0813">Transport</keyword>
<evidence type="ECO:0000256" key="8">
    <source>
        <dbReference type="ARBA" id="ARBA00022538"/>
    </source>
</evidence>
<feature type="transmembrane region" description="Helical" evidence="22">
    <location>
        <begin position="36"/>
        <end position="61"/>
    </location>
</feature>
<evidence type="ECO:0000256" key="2">
    <source>
        <dbReference type="ARBA" id="ARBA00004135"/>
    </source>
</evidence>
<keyword evidence="19" id="KW-0739">Sodium transport</keyword>
<comment type="subcellular location">
    <subcellularLocation>
        <location evidence="3">Apical cell membrane</location>
        <topology evidence="3">Single-pass type II membrane protein</topology>
    </subcellularLocation>
    <subcellularLocation>
        <location evidence="2">Cell membrane</location>
        <location evidence="2">Sarcolemma</location>
    </subcellularLocation>
</comment>
<keyword evidence="18" id="KW-0325">Glycoprotein</keyword>
<keyword evidence="8" id="KW-0633">Potassium transport</keyword>
<evidence type="ECO:0000256" key="3">
    <source>
        <dbReference type="ARBA" id="ARBA00004655"/>
    </source>
</evidence>
<name>A0A8C5V2H4_MICMU</name>
<keyword evidence="20" id="KW-0318">Glutathionylation</keyword>
<evidence type="ECO:0000256" key="17">
    <source>
        <dbReference type="ARBA" id="ARBA00023157"/>
    </source>
</evidence>
<dbReference type="GeneTree" id="ENSGT01030000234579"/>
<reference evidence="23" key="2">
    <citation type="submission" date="2025-08" db="UniProtKB">
        <authorList>
            <consortium name="Ensembl"/>
        </authorList>
    </citation>
    <scope>IDENTIFICATION</scope>
</reference>
<dbReference type="Ensembl" id="ENSMICT00000013182.3">
    <property type="protein sequence ID" value="ENSMICP00000012019.2"/>
    <property type="gene ID" value="ENSMICG00000013186.3"/>
</dbReference>
<keyword evidence="15" id="KW-0406">Ion transport</keyword>
<keyword evidence="13 22" id="KW-1133">Transmembrane helix</keyword>
<evidence type="ECO:0000256" key="1">
    <source>
        <dbReference type="ARBA" id="ARBA00003825"/>
    </source>
</evidence>
<dbReference type="GO" id="GO:0005890">
    <property type="term" value="C:sodium:potassium-exchanging ATPase complex"/>
    <property type="evidence" value="ECO:0007669"/>
    <property type="project" value="InterPro"/>
</dbReference>
<evidence type="ECO:0000256" key="9">
    <source>
        <dbReference type="ARBA" id="ARBA00022607"/>
    </source>
</evidence>
<keyword evidence="16 22" id="KW-0472">Membrane</keyword>
<proteinExistence type="inferred from homology"/>
<evidence type="ECO:0000256" key="13">
    <source>
        <dbReference type="ARBA" id="ARBA00022989"/>
    </source>
</evidence>
<evidence type="ECO:0000256" key="15">
    <source>
        <dbReference type="ARBA" id="ARBA00023065"/>
    </source>
</evidence>
<dbReference type="EMBL" id="ABDC03003336">
    <property type="status" value="NOT_ANNOTATED_CDS"/>
    <property type="molecule type" value="Genomic_DNA"/>
</dbReference>
<evidence type="ECO:0000256" key="14">
    <source>
        <dbReference type="ARBA" id="ARBA00023053"/>
    </source>
</evidence>
<reference evidence="23" key="3">
    <citation type="submission" date="2025-09" db="UniProtKB">
        <authorList>
            <consortium name="Ensembl"/>
        </authorList>
    </citation>
    <scope>IDENTIFICATION</scope>
</reference>
<dbReference type="GO" id="GO:0030007">
    <property type="term" value="P:intracellular potassium ion homeostasis"/>
    <property type="evidence" value="ECO:0007669"/>
    <property type="project" value="TreeGrafter"/>
</dbReference>
<evidence type="ECO:0000256" key="7">
    <source>
        <dbReference type="ARBA" id="ARBA00022475"/>
    </source>
</evidence>
<keyword evidence="11" id="KW-0630">Potassium</keyword>
<dbReference type="PANTHER" id="PTHR11523:SF10">
    <property type="entry name" value="SODIUM_POTASSIUM-TRANSPORTING ATPASE SUBUNIT BETA-1"/>
    <property type="match status" value="1"/>
</dbReference>
<evidence type="ECO:0000256" key="10">
    <source>
        <dbReference type="ARBA" id="ARBA00022692"/>
    </source>
</evidence>
<evidence type="ECO:0000256" key="16">
    <source>
        <dbReference type="ARBA" id="ARBA00023136"/>
    </source>
</evidence>
<dbReference type="InterPro" id="IPR038702">
    <property type="entry name" value="Na/K_ATPase_sub_beta_sf"/>
</dbReference>
<evidence type="ECO:0000256" key="22">
    <source>
        <dbReference type="SAM" id="Phobius"/>
    </source>
</evidence>
<dbReference type="InterPro" id="IPR000402">
    <property type="entry name" value="Na/K_ATPase_sub_beta"/>
</dbReference>
<evidence type="ECO:0000256" key="12">
    <source>
        <dbReference type="ARBA" id="ARBA00022968"/>
    </source>
</evidence>
<dbReference type="GO" id="GO:0006883">
    <property type="term" value="P:intracellular sodium ion homeostasis"/>
    <property type="evidence" value="ECO:0007669"/>
    <property type="project" value="TreeGrafter"/>
</dbReference>
<evidence type="ECO:0000313" key="24">
    <source>
        <dbReference type="Proteomes" id="UP000694394"/>
    </source>
</evidence>
<reference evidence="23" key="1">
    <citation type="submission" date="2016-12" db="EMBL/GenBank/DDBJ databases">
        <title>Mouse lemur reference genome and diversity panel.</title>
        <authorList>
            <person name="Harris R."/>
            <person name="Larsen P."/>
            <person name="Liu Y."/>
            <person name="Hughes D.S."/>
            <person name="Murali S."/>
            <person name="Raveendran M."/>
            <person name="Korchina V."/>
            <person name="Wang M."/>
            <person name="Jhangiani S."/>
            <person name="Bandaranaike D."/>
            <person name="Bellair M."/>
            <person name="Blankenburg K."/>
            <person name="Chao H."/>
            <person name="Dahdouli M."/>
            <person name="Dinh H."/>
            <person name="Doddapaneni H."/>
            <person name="English A."/>
            <person name="Firestine M."/>
            <person name="Gnanaolivu R."/>
            <person name="Gross S."/>
            <person name="Hernandez B."/>
            <person name="Javaid M."/>
            <person name="Jayaseelan J."/>
            <person name="Jones J."/>
            <person name="Khan Z."/>
            <person name="Kovar C."/>
            <person name="Kurapati P."/>
            <person name="Le B."/>
            <person name="Lee S."/>
            <person name="Li M."/>
            <person name="Mathew T."/>
            <person name="Narasimhan A."/>
            <person name="Ngo D."/>
            <person name="Nguyen L."/>
            <person name="Okwuonu G."/>
            <person name="Ongeri F."/>
            <person name="Osuji N."/>
            <person name="Pu L.-L."/>
            <person name="Puazo M."/>
            <person name="Quiroz J."/>
            <person name="Raj R."/>
            <person name="Rajbhandari K."/>
            <person name="Reid J.G."/>
            <person name="Santibanez J."/>
            <person name="Sexton D."/>
            <person name="Skinner E."/>
            <person name="Vee V."/>
            <person name="Weissenberger G."/>
            <person name="Wu Y."/>
            <person name="Xin Y."/>
            <person name="Han Y."/>
            <person name="Campbell C."/>
            <person name="Brown A."/>
            <person name="Sullivan B."/>
            <person name="Shelton J."/>
            <person name="Brown S."/>
            <person name="Dudchenko O."/>
            <person name="Machol I."/>
            <person name="Durand N."/>
            <person name="Shamim M."/>
            <person name="Lieberman A."/>
            <person name="Muzny D.M."/>
            <person name="Richards S."/>
            <person name="Yoder A."/>
            <person name="Worley K.C."/>
            <person name="Rogers J."/>
            <person name="Gibbs R.A."/>
        </authorList>
    </citation>
    <scope>NUCLEOTIDE SEQUENCE [LARGE SCALE GENOMIC DNA]</scope>
</reference>
<dbReference type="Pfam" id="PF00287">
    <property type="entry name" value="Na_K-ATPase"/>
    <property type="match status" value="1"/>
</dbReference>
<dbReference type="Proteomes" id="UP000694394">
    <property type="component" value="Chromosome 2"/>
</dbReference>
<comment type="similarity">
    <text evidence="4">Belongs to the X(+)/potassium ATPases subunit beta family.</text>
</comment>